<dbReference type="Proteomes" id="UP000242561">
    <property type="component" value="Chromosome"/>
</dbReference>
<dbReference type="AlphaFoldDB" id="A0A1L3JDA9"/>
<evidence type="ECO:0000313" key="2">
    <source>
        <dbReference type="Proteomes" id="UP000242561"/>
    </source>
</evidence>
<dbReference type="OrthoDB" id="7063302at2"/>
<accession>A0A1L3JDA9</accession>
<sequence length="204" mass="23720">MKKYTVIIDEETNEIPRYSHEDRPLDHEDWYGEGFPRETWYNEDGKIDREYGPARTVYHEDDPNIIIKQEWIRDGLRYREDGPAVVLAFTDGKVIKEKYYQDGVLHRDDAPAVEERCPATGIVVHEAWYQHGKLHRVGGPADSRRESDTGVLSYELWAIEGQNHRLDGPAYTERRESTGEIAAMEYYRYGVEVKNDHTPPVPAL</sequence>
<name>A0A1L3JDA9_9SPHN</name>
<dbReference type="STRING" id="1913578.LPB140_10450"/>
<protein>
    <recommendedName>
        <fullName evidence="3">Toxin-antitoxin system YwqK family antitoxin</fullName>
    </recommendedName>
</protein>
<dbReference type="KEGG" id="sphl:LPB140_10450"/>
<evidence type="ECO:0008006" key="3">
    <source>
        <dbReference type="Google" id="ProtNLM"/>
    </source>
</evidence>
<dbReference type="RefSeq" id="WP_072559788.1">
    <property type="nucleotide sequence ID" value="NZ_CP018154.1"/>
</dbReference>
<proteinExistence type="predicted"/>
<evidence type="ECO:0000313" key="1">
    <source>
        <dbReference type="EMBL" id="APG63137.1"/>
    </source>
</evidence>
<dbReference type="EMBL" id="CP018154">
    <property type="protein sequence ID" value="APG63137.1"/>
    <property type="molecule type" value="Genomic_DNA"/>
</dbReference>
<gene>
    <name evidence="1" type="ORF">LPB140_10450</name>
</gene>
<reference evidence="1 2" key="1">
    <citation type="submission" date="2016-11" db="EMBL/GenBank/DDBJ databases">
        <title>Sphingorhabdus sp. LPB0140, isolated from marine environment.</title>
        <authorList>
            <person name="Kim E."/>
            <person name="Yi H."/>
        </authorList>
    </citation>
    <scope>NUCLEOTIDE SEQUENCE [LARGE SCALE GENOMIC DNA]</scope>
    <source>
        <strain evidence="1 2">LPB0140</strain>
    </source>
</reference>
<keyword evidence="2" id="KW-1185">Reference proteome</keyword>
<organism evidence="1 2">
    <name type="scientific">Sphingorhabdus lutea</name>
    <dbReference type="NCBI Taxonomy" id="1913578"/>
    <lineage>
        <taxon>Bacteria</taxon>
        <taxon>Pseudomonadati</taxon>
        <taxon>Pseudomonadota</taxon>
        <taxon>Alphaproteobacteria</taxon>
        <taxon>Sphingomonadales</taxon>
        <taxon>Sphingomonadaceae</taxon>
        <taxon>Sphingorhabdus</taxon>
    </lineage>
</organism>